<dbReference type="AlphaFoldDB" id="A0A9D4V4F2"/>
<reference evidence="1 2" key="1">
    <citation type="submission" date="2021-01" db="EMBL/GenBank/DDBJ databases">
        <title>Adiantum capillus-veneris genome.</title>
        <authorList>
            <person name="Fang Y."/>
            <person name="Liao Q."/>
        </authorList>
    </citation>
    <scope>NUCLEOTIDE SEQUENCE [LARGE SCALE GENOMIC DNA]</scope>
    <source>
        <strain evidence="1">H3</strain>
        <tissue evidence="1">Leaf</tissue>
    </source>
</reference>
<dbReference type="Proteomes" id="UP000886520">
    <property type="component" value="Chromosome 5"/>
</dbReference>
<name>A0A9D4V4F2_ADICA</name>
<dbReference type="OrthoDB" id="542764at2759"/>
<keyword evidence="2" id="KW-1185">Reference proteome</keyword>
<evidence type="ECO:0000313" key="1">
    <source>
        <dbReference type="EMBL" id="KAI5079574.1"/>
    </source>
</evidence>
<proteinExistence type="predicted"/>
<comment type="caution">
    <text evidence="1">The sequence shown here is derived from an EMBL/GenBank/DDBJ whole genome shotgun (WGS) entry which is preliminary data.</text>
</comment>
<evidence type="ECO:0000313" key="2">
    <source>
        <dbReference type="Proteomes" id="UP000886520"/>
    </source>
</evidence>
<accession>A0A9D4V4F2</accession>
<gene>
    <name evidence="1" type="ORF">GOP47_0005053</name>
</gene>
<sequence>MAEAACARAPFCSSPSSLHEHRSKRRRRRLQTTFLHPHDVCAFSTAYEFIGCKRGRLLPPSIRCDGGLFSSSTSSMSGPDVQTIILGASVLAATSASLYFGLKGDPIPCGKCGGNGGTKCVFCTGGKMKGESGLTDCRVCRGAGLILCRKCSGSGYSRRL</sequence>
<organism evidence="1 2">
    <name type="scientific">Adiantum capillus-veneris</name>
    <name type="common">Maidenhair fern</name>
    <dbReference type="NCBI Taxonomy" id="13818"/>
    <lineage>
        <taxon>Eukaryota</taxon>
        <taxon>Viridiplantae</taxon>
        <taxon>Streptophyta</taxon>
        <taxon>Embryophyta</taxon>
        <taxon>Tracheophyta</taxon>
        <taxon>Polypodiopsida</taxon>
        <taxon>Polypodiidae</taxon>
        <taxon>Polypodiales</taxon>
        <taxon>Pteridineae</taxon>
        <taxon>Pteridaceae</taxon>
        <taxon>Vittarioideae</taxon>
        <taxon>Adiantum</taxon>
    </lineage>
</organism>
<dbReference type="EMBL" id="JABFUD020000005">
    <property type="protein sequence ID" value="KAI5079574.1"/>
    <property type="molecule type" value="Genomic_DNA"/>
</dbReference>
<protein>
    <submittedName>
        <fullName evidence="1">Uncharacterized protein</fullName>
    </submittedName>
</protein>